<gene>
    <name evidence="1" type="ORF">EC970246_1542</name>
</gene>
<dbReference type="EMBL" id="AEZJ02000038">
    <property type="protein sequence ID" value="EIG91170.1"/>
    <property type="molecule type" value="Genomic_DNA"/>
</dbReference>
<evidence type="ECO:0000313" key="2">
    <source>
        <dbReference type="Proteomes" id="UP000004454"/>
    </source>
</evidence>
<organism evidence="1 2">
    <name type="scientific">Escherichia coli 97.0246</name>
    <dbReference type="NCBI Taxonomy" id="869670"/>
    <lineage>
        <taxon>Bacteria</taxon>
        <taxon>Pseudomonadati</taxon>
        <taxon>Pseudomonadota</taxon>
        <taxon>Gammaproteobacteria</taxon>
        <taxon>Enterobacterales</taxon>
        <taxon>Enterobacteriaceae</taxon>
        <taxon>Escherichia</taxon>
    </lineage>
</organism>
<sequence length="125" mass="13090">MTGSLPPADPAVTAAAVAETDAARKNAAALAQTLMAKTRPGTGNAYLTRKGFPDRECRMLTGTHRAGGVSWRAGDLVVPLYDDSGELVNLQLISADGRKRTLKGGQVRGTCHTLEGQNQPENVCG</sequence>
<dbReference type="AlphaFoldDB" id="A0A8E0FJ93"/>
<accession>A0A8E0FJ93</accession>
<comment type="caution">
    <text evidence="1">The sequence shown here is derived from an EMBL/GenBank/DDBJ whole genome shotgun (WGS) entry which is preliminary data.</text>
</comment>
<name>A0A8E0FJ93_ECOLX</name>
<evidence type="ECO:0000313" key="1">
    <source>
        <dbReference type="EMBL" id="EIG91170.1"/>
    </source>
</evidence>
<protein>
    <submittedName>
        <fullName evidence="1">P4-specific DNA primase domain protein</fullName>
    </submittedName>
</protein>
<proteinExistence type="predicted"/>
<reference evidence="1 2" key="1">
    <citation type="submission" date="2011-12" db="EMBL/GenBank/DDBJ databases">
        <authorList>
            <person name="Brinkac L."/>
            <person name="Radune D."/>
            <person name="Sanka R."/>
            <person name="Selengut J."/>
            <person name="DebRoy C."/>
            <person name="Feng P."/>
            <person name="Fratamico P.M."/>
            <person name="Kapur V."/>
            <person name="Kariyawasam S."/>
            <person name="Losada L."/>
            <person name="Nierman W.C."/>
            <person name="Nelson K."/>
        </authorList>
    </citation>
    <scope>NUCLEOTIDE SEQUENCE [LARGE SCALE GENOMIC DNA]</scope>
    <source>
        <strain evidence="1 2">97.0246</strain>
    </source>
</reference>
<dbReference type="Proteomes" id="UP000004454">
    <property type="component" value="Unassembled WGS sequence"/>
</dbReference>